<name>A0A9Q1KFJ9_9CARY</name>
<organism evidence="2 3">
    <name type="scientific">Carnegiea gigantea</name>
    <dbReference type="NCBI Taxonomy" id="171969"/>
    <lineage>
        <taxon>Eukaryota</taxon>
        <taxon>Viridiplantae</taxon>
        <taxon>Streptophyta</taxon>
        <taxon>Embryophyta</taxon>
        <taxon>Tracheophyta</taxon>
        <taxon>Spermatophyta</taxon>
        <taxon>Magnoliopsida</taxon>
        <taxon>eudicotyledons</taxon>
        <taxon>Gunneridae</taxon>
        <taxon>Pentapetalae</taxon>
        <taxon>Caryophyllales</taxon>
        <taxon>Cactineae</taxon>
        <taxon>Cactaceae</taxon>
        <taxon>Cactoideae</taxon>
        <taxon>Echinocereeae</taxon>
        <taxon>Carnegiea</taxon>
    </lineage>
</organism>
<dbReference type="Proteomes" id="UP001153076">
    <property type="component" value="Unassembled WGS sequence"/>
</dbReference>
<sequence>MTTTTDTILQQVTEQVKRTMATVNSIRPLPTFDYIPIAGCEPSHKHAPAGSLCRSNEGDHMTKEEWAISGKEPRPLNRGRRPMGSSGDPRWTCELYNYVHSICNSFMVHDLLSRIGANFKALGRNLPEEAHSRTPFSSGAHTQSVCPKSEEHTDGGERTPHAEENHSL</sequence>
<comment type="caution">
    <text evidence="2">The sequence shown here is derived from an EMBL/GenBank/DDBJ whole genome shotgun (WGS) entry which is preliminary data.</text>
</comment>
<evidence type="ECO:0000313" key="3">
    <source>
        <dbReference type="Proteomes" id="UP001153076"/>
    </source>
</evidence>
<proteinExistence type="predicted"/>
<evidence type="ECO:0000313" key="2">
    <source>
        <dbReference type="EMBL" id="KAJ8442433.1"/>
    </source>
</evidence>
<dbReference type="EMBL" id="JAKOGI010000141">
    <property type="protein sequence ID" value="KAJ8442433.1"/>
    <property type="molecule type" value="Genomic_DNA"/>
</dbReference>
<protein>
    <submittedName>
        <fullName evidence="2">Uncharacterized protein</fullName>
    </submittedName>
</protein>
<dbReference type="AlphaFoldDB" id="A0A9Q1KFJ9"/>
<reference evidence="2" key="1">
    <citation type="submission" date="2022-04" db="EMBL/GenBank/DDBJ databases">
        <title>Carnegiea gigantea Genome sequencing and assembly v2.</title>
        <authorList>
            <person name="Copetti D."/>
            <person name="Sanderson M.J."/>
            <person name="Burquez A."/>
            <person name="Wojciechowski M.F."/>
        </authorList>
    </citation>
    <scope>NUCLEOTIDE SEQUENCE</scope>
    <source>
        <strain evidence="2">SGP5-SGP5p</strain>
        <tissue evidence="2">Aerial part</tissue>
    </source>
</reference>
<feature type="compositionally biased region" description="Polar residues" evidence="1">
    <location>
        <begin position="134"/>
        <end position="146"/>
    </location>
</feature>
<gene>
    <name evidence="2" type="ORF">Cgig2_018710</name>
</gene>
<keyword evidence="3" id="KW-1185">Reference proteome</keyword>
<feature type="region of interest" description="Disordered" evidence="1">
    <location>
        <begin position="129"/>
        <end position="168"/>
    </location>
</feature>
<accession>A0A9Q1KFJ9</accession>
<evidence type="ECO:0000256" key="1">
    <source>
        <dbReference type="SAM" id="MobiDB-lite"/>
    </source>
</evidence>
<feature type="compositionally biased region" description="Basic and acidic residues" evidence="1">
    <location>
        <begin position="148"/>
        <end position="168"/>
    </location>
</feature>